<dbReference type="GO" id="GO:0032259">
    <property type="term" value="P:methylation"/>
    <property type="evidence" value="ECO:0007669"/>
    <property type="project" value="UniProtKB-KW"/>
</dbReference>
<gene>
    <name evidence="2" type="ORF">FHS87_003229</name>
</gene>
<dbReference type="GO" id="GO:0000773">
    <property type="term" value="F:phosphatidyl-N-methylethanolamine N-methyltransferase activity"/>
    <property type="evidence" value="ECO:0007669"/>
    <property type="project" value="UniProtKB-EC"/>
</dbReference>
<dbReference type="Proteomes" id="UP000580654">
    <property type="component" value="Unassembled WGS sequence"/>
</dbReference>
<protein>
    <submittedName>
        <fullName evidence="2">Phosphatidylethanolamine/phosphatidyl-N-methylethanolamine N-methyltransferase</fullName>
        <ecNumber evidence="2">2.1.1.17</ecNumber>
        <ecNumber evidence="2">2.1.1.71</ecNumber>
    </submittedName>
</protein>
<dbReference type="GO" id="GO:0004608">
    <property type="term" value="F:phosphatidylethanolamine N-methyltransferase activity"/>
    <property type="evidence" value="ECO:0007669"/>
    <property type="project" value="UniProtKB-EC"/>
</dbReference>
<reference evidence="2 3" key="1">
    <citation type="submission" date="2020-08" db="EMBL/GenBank/DDBJ databases">
        <title>Genomic Encyclopedia of Type Strains, Phase IV (KMG-IV): sequencing the most valuable type-strain genomes for metagenomic binning, comparative biology and taxonomic classification.</title>
        <authorList>
            <person name="Goeker M."/>
        </authorList>
    </citation>
    <scope>NUCLEOTIDE SEQUENCE [LARGE SCALE GENOMIC DNA]</scope>
    <source>
        <strain evidence="2 3">DSM 25622</strain>
    </source>
</reference>
<keyword evidence="2" id="KW-0489">Methyltransferase</keyword>
<dbReference type="CDD" id="cd02440">
    <property type="entry name" value="AdoMet_MTases"/>
    <property type="match status" value="1"/>
</dbReference>
<dbReference type="EC" id="2.1.1.17" evidence="2"/>
<dbReference type="SUPFAM" id="SSF53335">
    <property type="entry name" value="S-adenosyl-L-methionine-dependent methyltransferases"/>
    <property type="match status" value="1"/>
</dbReference>
<keyword evidence="2" id="KW-0808">Transferase</keyword>
<dbReference type="EC" id="2.1.1.71" evidence="2"/>
<organism evidence="2 3">
    <name type="scientific">Muricoccus pecuniae</name>
    <dbReference type="NCBI Taxonomy" id="693023"/>
    <lineage>
        <taxon>Bacteria</taxon>
        <taxon>Pseudomonadati</taxon>
        <taxon>Pseudomonadota</taxon>
        <taxon>Alphaproteobacteria</taxon>
        <taxon>Acetobacterales</taxon>
        <taxon>Roseomonadaceae</taxon>
        <taxon>Muricoccus</taxon>
    </lineage>
</organism>
<dbReference type="Gene3D" id="3.40.50.150">
    <property type="entry name" value="Vaccinia Virus protein VP39"/>
    <property type="match status" value="1"/>
</dbReference>
<sequence length="195" mass="20661">MDGMMRAAPTARRGAGVGLFLRRWARNPLQMGSVLPSSPALGRAIARHSRWDGGASVLELGAGTGAVSRALLAAGLPPERLVVVEIVPEMAAHLREALPGARVVTGDAFALPSILPAGLRLGTVICGIPLVLLPLERQRAFVEAVEAVAPGLGFLLYTYCATSPLPYRKLGLGARREAFTPWNLPPASVWRYRPG</sequence>
<dbReference type="InterPro" id="IPR029063">
    <property type="entry name" value="SAM-dependent_MTases_sf"/>
</dbReference>
<accession>A0A840YLE3</accession>
<dbReference type="RefSeq" id="WP_246418452.1">
    <property type="nucleotide sequence ID" value="NZ_JACIJD010000015.1"/>
</dbReference>
<dbReference type="Pfam" id="PF13649">
    <property type="entry name" value="Methyltransf_25"/>
    <property type="match status" value="1"/>
</dbReference>
<name>A0A840YLE3_9PROT</name>
<feature type="domain" description="Methyltransferase" evidence="1">
    <location>
        <begin position="57"/>
        <end position="151"/>
    </location>
</feature>
<dbReference type="EMBL" id="JACIJD010000015">
    <property type="protein sequence ID" value="MBB5695174.1"/>
    <property type="molecule type" value="Genomic_DNA"/>
</dbReference>
<evidence type="ECO:0000313" key="3">
    <source>
        <dbReference type="Proteomes" id="UP000580654"/>
    </source>
</evidence>
<proteinExistence type="predicted"/>
<evidence type="ECO:0000259" key="1">
    <source>
        <dbReference type="Pfam" id="PF13649"/>
    </source>
</evidence>
<dbReference type="InterPro" id="IPR041698">
    <property type="entry name" value="Methyltransf_25"/>
</dbReference>
<evidence type="ECO:0000313" key="2">
    <source>
        <dbReference type="EMBL" id="MBB5695174.1"/>
    </source>
</evidence>
<comment type="caution">
    <text evidence="2">The sequence shown here is derived from an EMBL/GenBank/DDBJ whole genome shotgun (WGS) entry which is preliminary data.</text>
</comment>
<dbReference type="AlphaFoldDB" id="A0A840YLE3"/>
<keyword evidence="3" id="KW-1185">Reference proteome</keyword>